<dbReference type="Gene3D" id="1.20.58.800">
    <property type="match status" value="1"/>
</dbReference>
<keyword evidence="2" id="KW-1185">Reference proteome</keyword>
<evidence type="ECO:0000313" key="2">
    <source>
        <dbReference type="Proteomes" id="UP001156320"/>
    </source>
</evidence>
<protein>
    <submittedName>
        <fullName evidence="1">Uncharacterized protein</fullName>
    </submittedName>
</protein>
<evidence type="ECO:0000313" key="1">
    <source>
        <dbReference type="EMBL" id="UYL64989.1"/>
    </source>
</evidence>
<organism evidence="1 2">
    <name type="scientific">Methanophagales virus PBV300</name>
    <dbReference type="NCBI Taxonomy" id="2987731"/>
    <lineage>
        <taxon>Viruses</taxon>
        <taxon>Adnaviria</taxon>
        <taxon>Zilligvirae</taxon>
        <taxon>Taleaviricota</taxon>
        <taxon>Tokiviricetes</taxon>
        <taxon>Maximonvirales</taxon>
        <taxon>Ahmunviridae</taxon>
        <taxon>Yumkaaxvirus</taxon>
        <taxon>Yumkaaxvirus pescaderoense</taxon>
    </lineage>
</organism>
<reference evidence="1 2" key="1">
    <citation type="submission" date="2022-09" db="EMBL/GenBank/DDBJ databases">
        <title>Evolutionary Diversification of Methanotrophic Ca. Methanophagales (ANME-1) and Their Expansive Virome.</title>
        <authorList>
            <person name="Laso-Perez R."/>
            <person name="Wu F."/>
            <person name="Cremiere A."/>
            <person name="Speth D.R."/>
            <person name="Magyar J.S."/>
            <person name="Krupovic M."/>
            <person name="Orphan V.J."/>
        </authorList>
    </citation>
    <scope>NUCLEOTIDE SEQUENCE [LARGE SCALE GENOMIC DNA]</scope>
    <source>
        <strain evidence="1">PBV300</strain>
    </source>
</reference>
<dbReference type="Proteomes" id="UP001156320">
    <property type="component" value="Segment"/>
</dbReference>
<dbReference type="EMBL" id="OP413840">
    <property type="protein sequence ID" value="UYL64989.1"/>
    <property type="molecule type" value="Genomic_DNA"/>
</dbReference>
<gene>
    <name evidence="1" type="ORF">JBCDKDKM_00027</name>
</gene>
<accession>A0ABY6GM14</accession>
<name>A0ABY6GM14_9VIRU</name>
<sequence length="123" mass="13757">MPYRNYDKRVRNYDLAVIPDVVRSKFEARKPAMLDGQEEYQKTLTDVEIAVRGILDDEGVVANMRVMYLNFARTLVRASGHQSGVALQKIAAAEKAKFTTYGLDPSILDKIVKMVIGMVAYGA</sequence>
<proteinExistence type="predicted"/>